<feature type="transmembrane region" description="Helical" evidence="1">
    <location>
        <begin position="66"/>
        <end position="91"/>
    </location>
</feature>
<feature type="transmembrane region" description="Helical" evidence="1">
    <location>
        <begin position="103"/>
        <end position="121"/>
    </location>
</feature>
<keyword evidence="6" id="KW-1185">Reference proteome</keyword>
<evidence type="ECO:0000313" key="5">
    <source>
        <dbReference type="EMBL" id="CAF4356755.1"/>
    </source>
</evidence>
<reference evidence="3" key="1">
    <citation type="submission" date="2021-02" db="EMBL/GenBank/DDBJ databases">
        <authorList>
            <person name="Nowell W R."/>
        </authorList>
    </citation>
    <scope>NUCLEOTIDE SEQUENCE</scope>
</reference>
<dbReference type="Proteomes" id="UP000663829">
    <property type="component" value="Unassembled WGS sequence"/>
</dbReference>
<evidence type="ECO:0000256" key="1">
    <source>
        <dbReference type="SAM" id="Phobius"/>
    </source>
</evidence>
<proteinExistence type="predicted"/>
<dbReference type="EMBL" id="CAJOBA010042881">
    <property type="protein sequence ID" value="CAF4141123.1"/>
    <property type="molecule type" value="Genomic_DNA"/>
</dbReference>
<gene>
    <name evidence="3" type="ORF">GPM918_LOCUS36391</name>
    <name evidence="2" type="ORF">OVA965_LOCUS29830</name>
    <name evidence="5" type="ORF">SRO942_LOCUS37123</name>
    <name evidence="4" type="ORF">TMI583_LOCUS30615</name>
</gene>
<evidence type="ECO:0000313" key="4">
    <source>
        <dbReference type="EMBL" id="CAF4141123.1"/>
    </source>
</evidence>
<evidence type="ECO:0000313" key="3">
    <source>
        <dbReference type="EMBL" id="CAF1494077.1"/>
    </source>
</evidence>
<dbReference type="EMBL" id="CAJOBC010087445">
    <property type="protein sequence ID" value="CAF4356755.1"/>
    <property type="molecule type" value="Genomic_DNA"/>
</dbReference>
<keyword evidence="1" id="KW-0472">Membrane</keyword>
<dbReference type="Proteomes" id="UP000682733">
    <property type="component" value="Unassembled WGS sequence"/>
</dbReference>
<dbReference type="EMBL" id="CAJNOQ010021949">
    <property type="protein sequence ID" value="CAF1494077.1"/>
    <property type="molecule type" value="Genomic_DNA"/>
</dbReference>
<feature type="transmembrane region" description="Helical" evidence="1">
    <location>
        <begin position="34"/>
        <end position="54"/>
    </location>
</feature>
<keyword evidence="1" id="KW-0812">Transmembrane</keyword>
<sequence length="178" mass="20272">MHHQEGKQQDAPPVYTISQTSSTHDDSWKSQFPVYPVLIVAIIQLIFTILIFFLEIGSLSASSNSIFKPTGCGIWCSAIFLLAIIMTFIMVLRKDRSRQWSTYVLFAQILLIVFCLIIIGIDGNFVQTWNGLYNLSGFVNKYRIIQAQLAFAILMIKQKPVEMNKVISQFYVIGILTR</sequence>
<dbReference type="AlphaFoldDB" id="A0A815SNY5"/>
<organism evidence="3 6">
    <name type="scientific">Didymodactylos carnosus</name>
    <dbReference type="NCBI Taxonomy" id="1234261"/>
    <lineage>
        <taxon>Eukaryota</taxon>
        <taxon>Metazoa</taxon>
        <taxon>Spiralia</taxon>
        <taxon>Gnathifera</taxon>
        <taxon>Rotifera</taxon>
        <taxon>Eurotatoria</taxon>
        <taxon>Bdelloidea</taxon>
        <taxon>Philodinida</taxon>
        <taxon>Philodinidae</taxon>
        <taxon>Didymodactylos</taxon>
    </lineage>
</organism>
<dbReference type="Proteomes" id="UP000677228">
    <property type="component" value="Unassembled WGS sequence"/>
</dbReference>
<dbReference type="Proteomes" id="UP000681722">
    <property type="component" value="Unassembled WGS sequence"/>
</dbReference>
<dbReference type="EMBL" id="CAJNOK010021268">
    <property type="protein sequence ID" value="CAF1329748.1"/>
    <property type="molecule type" value="Genomic_DNA"/>
</dbReference>
<dbReference type="OrthoDB" id="10034935at2759"/>
<accession>A0A815SNY5</accession>
<keyword evidence="1" id="KW-1133">Transmembrane helix</keyword>
<comment type="caution">
    <text evidence="3">The sequence shown here is derived from an EMBL/GenBank/DDBJ whole genome shotgun (WGS) entry which is preliminary data.</text>
</comment>
<name>A0A815SNY5_9BILA</name>
<protein>
    <submittedName>
        <fullName evidence="3">Uncharacterized protein</fullName>
    </submittedName>
</protein>
<evidence type="ECO:0000313" key="6">
    <source>
        <dbReference type="Proteomes" id="UP000663829"/>
    </source>
</evidence>
<evidence type="ECO:0000313" key="2">
    <source>
        <dbReference type="EMBL" id="CAF1329748.1"/>
    </source>
</evidence>